<comment type="caution">
    <text evidence="1">The sequence shown here is derived from an EMBL/GenBank/DDBJ whole genome shotgun (WGS) entry which is preliminary data.</text>
</comment>
<dbReference type="EMBL" id="BTGU01000035">
    <property type="protein sequence ID" value="GMN50867.1"/>
    <property type="molecule type" value="Genomic_DNA"/>
</dbReference>
<dbReference type="AlphaFoldDB" id="A0AA88ACU0"/>
<evidence type="ECO:0000313" key="2">
    <source>
        <dbReference type="Proteomes" id="UP001187192"/>
    </source>
</evidence>
<keyword evidence="2" id="KW-1185">Reference proteome</keyword>
<sequence length="81" mass="8821">MMMIYCLQSFLKEQKGIEGPYFAIPSHQSPSPSKEMALAILPMENARTGPCPASLQAGRNMARVFPPYWKLGGVGYGDGEA</sequence>
<name>A0AA88ACU0_FICCA</name>
<protein>
    <submittedName>
        <fullName evidence="1">Uncharacterized protein</fullName>
    </submittedName>
</protein>
<proteinExistence type="predicted"/>
<reference evidence="1" key="1">
    <citation type="submission" date="2023-07" db="EMBL/GenBank/DDBJ databases">
        <title>draft genome sequence of fig (Ficus carica).</title>
        <authorList>
            <person name="Takahashi T."/>
            <person name="Nishimura K."/>
        </authorList>
    </citation>
    <scope>NUCLEOTIDE SEQUENCE</scope>
</reference>
<accession>A0AA88ACU0</accession>
<gene>
    <name evidence="1" type="ORF">TIFTF001_020023</name>
</gene>
<dbReference type="Proteomes" id="UP001187192">
    <property type="component" value="Unassembled WGS sequence"/>
</dbReference>
<organism evidence="1 2">
    <name type="scientific">Ficus carica</name>
    <name type="common">Common fig</name>
    <dbReference type="NCBI Taxonomy" id="3494"/>
    <lineage>
        <taxon>Eukaryota</taxon>
        <taxon>Viridiplantae</taxon>
        <taxon>Streptophyta</taxon>
        <taxon>Embryophyta</taxon>
        <taxon>Tracheophyta</taxon>
        <taxon>Spermatophyta</taxon>
        <taxon>Magnoliopsida</taxon>
        <taxon>eudicotyledons</taxon>
        <taxon>Gunneridae</taxon>
        <taxon>Pentapetalae</taxon>
        <taxon>rosids</taxon>
        <taxon>fabids</taxon>
        <taxon>Rosales</taxon>
        <taxon>Moraceae</taxon>
        <taxon>Ficeae</taxon>
        <taxon>Ficus</taxon>
    </lineage>
</organism>
<evidence type="ECO:0000313" key="1">
    <source>
        <dbReference type="EMBL" id="GMN50867.1"/>
    </source>
</evidence>